<comment type="caution">
    <text evidence="2">The sequence shown here is derived from an EMBL/GenBank/DDBJ whole genome shotgun (WGS) entry which is preliminary data.</text>
</comment>
<reference evidence="2" key="1">
    <citation type="submission" date="2023-03" db="EMBL/GenBank/DDBJ databases">
        <title>Massive genome expansion in bonnet fungi (Mycena s.s.) driven by repeated elements and novel gene families across ecological guilds.</title>
        <authorList>
            <consortium name="Lawrence Berkeley National Laboratory"/>
            <person name="Harder C.B."/>
            <person name="Miyauchi S."/>
            <person name="Viragh M."/>
            <person name="Kuo A."/>
            <person name="Thoen E."/>
            <person name="Andreopoulos B."/>
            <person name="Lu D."/>
            <person name="Skrede I."/>
            <person name="Drula E."/>
            <person name="Henrissat B."/>
            <person name="Morin E."/>
            <person name="Kohler A."/>
            <person name="Barry K."/>
            <person name="LaButti K."/>
            <person name="Morin E."/>
            <person name="Salamov A."/>
            <person name="Lipzen A."/>
            <person name="Mereny Z."/>
            <person name="Hegedus B."/>
            <person name="Baldrian P."/>
            <person name="Stursova M."/>
            <person name="Weitz H."/>
            <person name="Taylor A."/>
            <person name="Grigoriev I.V."/>
            <person name="Nagy L.G."/>
            <person name="Martin F."/>
            <person name="Kauserud H."/>
        </authorList>
    </citation>
    <scope>NUCLEOTIDE SEQUENCE</scope>
    <source>
        <strain evidence="2">CBHHK002</strain>
    </source>
</reference>
<dbReference type="AlphaFoldDB" id="A0AAD7A260"/>
<evidence type="ECO:0000313" key="3">
    <source>
        <dbReference type="Proteomes" id="UP001218218"/>
    </source>
</evidence>
<gene>
    <name evidence="2" type="ORF">DFH08DRAFT_808753</name>
</gene>
<dbReference type="EMBL" id="JARIHO010000018">
    <property type="protein sequence ID" value="KAJ7347984.1"/>
    <property type="molecule type" value="Genomic_DNA"/>
</dbReference>
<organism evidence="2 3">
    <name type="scientific">Mycena albidolilacea</name>
    <dbReference type="NCBI Taxonomy" id="1033008"/>
    <lineage>
        <taxon>Eukaryota</taxon>
        <taxon>Fungi</taxon>
        <taxon>Dikarya</taxon>
        <taxon>Basidiomycota</taxon>
        <taxon>Agaricomycotina</taxon>
        <taxon>Agaricomycetes</taxon>
        <taxon>Agaricomycetidae</taxon>
        <taxon>Agaricales</taxon>
        <taxon>Marasmiineae</taxon>
        <taxon>Mycenaceae</taxon>
        <taxon>Mycena</taxon>
    </lineage>
</organism>
<accession>A0AAD7A260</accession>
<evidence type="ECO:0000313" key="2">
    <source>
        <dbReference type="EMBL" id="KAJ7347984.1"/>
    </source>
</evidence>
<protein>
    <submittedName>
        <fullName evidence="2">Uncharacterized protein</fullName>
    </submittedName>
</protein>
<dbReference type="Proteomes" id="UP001218218">
    <property type="component" value="Unassembled WGS sequence"/>
</dbReference>
<keyword evidence="3" id="KW-1185">Reference proteome</keyword>
<feature type="region of interest" description="Disordered" evidence="1">
    <location>
        <begin position="210"/>
        <end position="240"/>
    </location>
</feature>
<evidence type="ECO:0000256" key="1">
    <source>
        <dbReference type="SAM" id="MobiDB-lite"/>
    </source>
</evidence>
<name>A0AAD7A260_9AGAR</name>
<proteinExistence type="predicted"/>
<sequence>MSRGPAALLAAAPSTPSFLLYGGVPCSRFAAVRLAVERPYCGLFDEVGDVATQDAAPPSRMRVRSISGLPLILHVRNAAPPPSLSSSPFARRQPAHGRAKAGATCLRCVALSCPCRVASVRHYMLVAPIRLRGVAAGNGERERDADLLSWDAEGGLLSPPSSALALALSSLSHLRRSRGRGTEDLGATRTHTPSRAPYFDVLRCSVDLSRGGKADPGRKRERLRMQGDAAASEAEEEAAEGTRAQPYSLWLGFDNFLVQEVLNTHRTLVGKIGFV</sequence>